<evidence type="ECO:0000313" key="3">
    <source>
        <dbReference type="Proteomes" id="UP000501690"/>
    </source>
</evidence>
<dbReference type="EMBL" id="CP039347">
    <property type="protein sequence ID" value="QCD87798.1"/>
    <property type="molecule type" value="Genomic_DNA"/>
</dbReference>
<accession>A0A4D6LH03</accession>
<evidence type="ECO:0000256" key="1">
    <source>
        <dbReference type="SAM" id="MobiDB-lite"/>
    </source>
</evidence>
<dbReference type="Proteomes" id="UP000501690">
    <property type="component" value="Linkage Group LG3"/>
</dbReference>
<name>A0A4D6LH03_VIGUN</name>
<gene>
    <name evidence="2" type="ORF">DEO72_LG3g2338</name>
</gene>
<organism evidence="2 3">
    <name type="scientific">Vigna unguiculata</name>
    <name type="common">Cowpea</name>
    <dbReference type="NCBI Taxonomy" id="3917"/>
    <lineage>
        <taxon>Eukaryota</taxon>
        <taxon>Viridiplantae</taxon>
        <taxon>Streptophyta</taxon>
        <taxon>Embryophyta</taxon>
        <taxon>Tracheophyta</taxon>
        <taxon>Spermatophyta</taxon>
        <taxon>Magnoliopsida</taxon>
        <taxon>eudicotyledons</taxon>
        <taxon>Gunneridae</taxon>
        <taxon>Pentapetalae</taxon>
        <taxon>rosids</taxon>
        <taxon>fabids</taxon>
        <taxon>Fabales</taxon>
        <taxon>Fabaceae</taxon>
        <taxon>Papilionoideae</taxon>
        <taxon>50 kb inversion clade</taxon>
        <taxon>NPAAA clade</taxon>
        <taxon>indigoferoid/millettioid clade</taxon>
        <taxon>Phaseoleae</taxon>
        <taxon>Vigna</taxon>
    </lineage>
</organism>
<evidence type="ECO:0000313" key="2">
    <source>
        <dbReference type="EMBL" id="QCD87798.1"/>
    </source>
</evidence>
<feature type="region of interest" description="Disordered" evidence="1">
    <location>
        <begin position="1"/>
        <end position="85"/>
    </location>
</feature>
<sequence length="151" mass="16133">MVAHKVKHETSVTKVRGSSSTFTSGTSSHGEPPSNAPPTKWPPSSVDHSTIVGKERYNMVPLSPSQHASHHYSPKVTTTPASRSVRATCDSAKPYQNPRRPPRCSKILEPFLARATPGSEATPSSLTVAPPTVIGAAITQLELRLVDGLLF</sequence>
<keyword evidence="3" id="KW-1185">Reference proteome</keyword>
<feature type="compositionally biased region" description="Low complexity" evidence="1">
    <location>
        <begin position="17"/>
        <end position="30"/>
    </location>
</feature>
<dbReference type="AlphaFoldDB" id="A0A4D6LH03"/>
<proteinExistence type="predicted"/>
<reference evidence="2 3" key="1">
    <citation type="submission" date="2019-04" db="EMBL/GenBank/DDBJ databases">
        <title>An improved genome assembly and genetic linkage map for asparagus bean, Vigna unguiculata ssp. sesquipedialis.</title>
        <authorList>
            <person name="Xia Q."/>
            <person name="Zhang R."/>
            <person name="Dong Y."/>
        </authorList>
    </citation>
    <scope>NUCLEOTIDE SEQUENCE [LARGE SCALE GENOMIC DNA]</scope>
    <source>
        <tissue evidence="2">Leaf</tissue>
    </source>
</reference>
<protein>
    <submittedName>
        <fullName evidence="2">Uncharacterized protein</fullName>
    </submittedName>
</protein>